<dbReference type="InterPro" id="IPR038332">
    <property type="entry name" value="PPE_sf"/>
</dbReference>
<feature type="compositionally biased region" description="Basic and acidic residues" evidence="1">
    <location>
        <begin position="191"/>
        <end position="200"/>
    </location>
</feature>
<evidence type="ECO:0008006" key="4">
    <source>
        <dbReference type="Google" id="ProtNLM"/>
    </source>
</evidence>
<reference evidence="2 3" key="1">
    <citation type="submission" date="2022-06" db="EMBL/GenBank/DDBJ databases">
        <title>Genomic Encyclopedia of Archaeal and Bacterial Type Strains, Phase II (KMG-II): from individual species to whole genera.</title>
        <authorList>
            <person name="Goeker M."/>
        </authorList>
    </citation>
    <scope>NUCLEOTIDE SEQUENCE [LARGE SCALE GENOMIC DNA]</scope>
    <source>
        <strain evidence="2 3">DSM 40477</strain>
    </source>
</reference>
<feature type="region of interest" description="Disordered" evidence="1">
    <location>
        <begin position="185"/>
        <end position="457"/>
    </location>
</feature>
<dbReference type="Proteomes" id="UP001205311">
    <property type="component" value="Unassembled WGS sequence"/>
</dbReference>
<feature type="compositionally biased region" description="Gly residues" evidence="1">
    <location>
        <begin position="406"/>
        <end position="418"/>
    </location>
</feature>
<keyword evidence="3" id="KW-1185">Reference proteome</keyword>
<feature type="compositionally biased region" description="Low complexity" evidence="1">
    <location>
        <begin position="395"/>
        <end position="405"/>
    </location>
</feature>
<protein>
    <recommendedName>
        <fullName evidence="4">PPE family domain-containing protein</fullName>
    </recommendedName>
</protein>
<evidence type="ECO:0000313" key="2">
    <source>
        <dbReference type="EMBL" id="MCP2261375.1"/>
    </source>
</evidence>
<feature type="compositionally biased region" description="Gly residues" evidence="1">
    <location>
        <begin position="330"/>
        <end position="394"/>
    </location>
</feature>
<gene>
    <name evidence="2" type="ORF">LX15_005099</name>
</gene>
<name>A0ABT1I0T4_STRSD</name>
<organism evidence="2 3">
    <name type="scientific">Streptoalloteichus tenebrarius (strain ATCC 17920 / DSM 40477 / JCM 4838 / CBS 697.72 / NBRC 16177 / NCIMB 11028 / NRRL B-12390 / A12253. 1 / ISP 5477)</name>
    <name type="common">Streptomyces tenebrarius</name>
    <dbReference type="NCBI Taxonomy" id="1933"/>
    <lineage>
        <taxon>Bacteria</taxon>
        <taxon>Bacillati</taxon>
        <taxon>Actinomycetota</taxon>
        <taxon>Actinomycetes</taxon>
        <taxon>Pseudonocardiales</taxon>
        <taxon>Pseudonocardiaceae</taxon>
        <taxon>Streptoalloteichus</taxon>
    </lineage>
</organism>
<proteinExistence type="predicted"/>
<sequence>MAWWESALDQEGTHWEGMSHQKINEMFARAQLDGLSDARELLAEGSGVAGHFDRAAQLVSDALRQANAVWEGAAADAMCSGVSPLVRHALTAKEHTQLVCDAVWNQIQYVSSTVYALPQVVDVPLVTTKLTTSPYVFVLQRLDQEVMEALAREAEETARAVARSYSNATRANTASLPIFEEAPRVTSEVTADDHRPRATVDEWGSVEARRDTDRTRDQRPGGGDGTVVTDTVRHQGAEPGAGGREGPPGGGNTHSGGSTHSGGNAGTGPAGTGGGTGVSSGAGGVVAGGGTAGGWRGVGGDGGNAPAGGTGRRPGGPGGTGPGRPPSGAGSLGGAGGGLGGWSSGGGAGGGFPPGGRGPGGGGFGPVVGPGPGGASGSGGFGPAGGTGAGGPAGRAGTAGPAGPVGMAGVGNGAGGGAGDRERQRPSYLEEEDDVWLDGIDQPPPPVIGDGPQDSEM</sequence>
<dbReference type="RefSeq" id="WP_253672203.1">
    <property type="nucleotide sequence ID" value="NZ_JAMTCP010000040.1"/>
</dbReference>
<comment type="caution">
    <text evidence="2">The sequence shown here is derived from an EMBL/GenBank/DDBJ whole genome shotgun (WGS) entry which is preliminary data.</text>
</comment>
<feature type="compositionally biased region" description="Basic and acidic residues" evidence="1">
    <location>
        <begin position="207"/>
        <end position="219"/>
    </location>
</feature>
<dbReference type="Gene3D" id="1.20.1260.20">
    <property type="entry name" value="PPE superfamily"/>
    <property type="match status" value="1"/>
</dbReference>
<feature type="compositionally biased region" description="Gly residues" evidence="1">
    <location>
        <begin position="239"/>
        <end position="322"/>
    </location>
</feature>
<dbReference type="EMBL" id="JAMTCP010000040">
    <property type="protein sequence ID" value="MCP2261375.1"/>
    <property type="molecule type" value="Genomic_DNA"/>
</dbReference>
<evidence type="ECO:0000256" key="1">
    <source>
        <dbReference type="SAM" id="MobiDB-lite"/>
    </source>
</evidence>
<evidence type="ECO:0000313" key="3">
    <source>
        <dbReference type="Proteomes" id="UP001205311"/>
    </source>
</evidence>
<accession>A0ABT1I0T4</accession>